<accession>A0AA91PXY5</accession>
<dbReference type="GO" id="GO:0005576">
    <property type="term" value="C:extracellular region"/>
    <property type="evidence" value="ECO:0007669"/>
    <property type="project" value="TreeGrafter"/>
</dbReference>
<dbReference type="GO" id="GO:0005886">
    <property type="term" value="C:plasma membrane"/>
    <property type="evidence" value="ECO:0007669"/>
    <property type="project" value="UniProtKB-SubCell"/>
</dbReference>
<evidence type="ECO:0000256" key="11">
    <source>
        <dbReference type="ARBA" id="ARBA00023326"/>
    </source>
</evidence>
<dbReference type="GO" id="GO:0042973">
    <property type="term" value="F:glucan endo-1,3-beta-D-glucosidase activity"/>
    <property type="evidence" value="ECO:0007669"/>
    <property type="project" value="UniProtKB-EC"/>
</dbReference>
<evidence type="ECO:0000256" key="14">
    <source>
        <dbReference type="ARBA" id="ARBA00043078"/>
    </source>
</evidence>
<dbReference type="GO" id="GO:0000272">
    <property type="term" value="P:polysaccharide catabolic process"/>
    <property type="evidence" value="ECO:0007669"/>
    <property type="project" value="UniProtKB-KW"/>
</dbReference>
<evidence type="ECO:0000256" key="2">
    <source>
        <dbReference type="ARBA" id="ARBA00004401"/>
    </source>
</evidence>
<keyword evidence="5" id="KW-1003">Cell membrane</keyword>
<evidence type="ECO:0000256" key="6">
    <source>
        <dbReference type="ARBA" id="ARBA00022801"/>
    </source>
</evidence>
<feature type="transmembrane region" description="Helical" evidence="15">
    <location>
        <begin position="179"/>
        <end position="203"/>
    </location>
</feature>
<evidence type="ECO:0000256" key="9">
    <source>
        <dbReference type="ARBA" id="ARBA00023277"/>
    </source>
</evidence>
<dbReference type="GO" id="GO:0071555">
    <property type="term" value="P:cell wall organization"/>
    <property type="evidence" value="ECO:0007669"/>
    <property type="project" value="UniProtKB-KW"/>
</dbReference>
<dbReference type="InterPro" id="IPR050732">
    <property type="entry name" value="Beta-glucan_modifiers"/>
</dbReference>
<dbReference type="SUPFAM" id="SSF51445">
    <property type="entry name" value="(Trans)glycosidases"/>
    <property type="match status" value="1"/>
</dbReference>
<comment type="similarity">
    <text evidence="3">Belongs to the glycosyl hydrolase 17 family.</text>
</comment>
<evidence type="ECO:0000256" key="15">
    <source>
        <dbReference type="SAM" id="Phobius"/>
    </source>
</evidence>
<dbReference type="PANTHER" id="PTHR16631">
    <property type="entry name" value="GLUCAN 1,3-BETA-GLUCOSIDASE"/>
    <property type="match status" value="1"/>
</dbReference>
<dbReference type="KEGG" id="clus:A9F13_11g01342"/>
<comment type="subcellular location">
    <subcellularLocation>
        <location evidence="2">Cell membrane</location>
        <topology evidence="2">Single-pass type II membrane protein</topology>
    </subcellularLocation>
</comment>
<keyword evidence="7 15" id="KW-0472">Membrane</keyword>
<keyword evidence="10" id="KW-0961">Cell wall biogenesis/degradation</keyword>
<keyword evidence="11" id="KW-0624">Polysaccharide degradation</keyword>
<evidence type="ECO:0000256" key="7">
    <source>
        <dbReference type="ARBA" id="ARBA00023136"/>
    </source>
</evidence>
<keyword evidence="15" id="KW-1133">Transmembrane helix</keyword>
<organism evidence="16 17">
    <name type="scientific">Clavispora lusitaniae</name>
    <name type="common">Candida lusitaniae</name>
    <dbReference type="NCBI Taxonomy" id="36911"/>
    <lineage>
        <taxon>Eukaryota</taxon>
        <taxon>Fungi</taxon>
        <taxon>Dikarya</taxon>
        <taxon>Ascomycota</taxon>
        <taxon>Saccharomycotina</taxon>
        <taxon>Pichiomycetes</taxon>
        <taxon>Metschnikowiaceae</taxon>
        <taxon>Clavispora</taxon>
    </lineage>
</organism>
<dbReference type="AlphaFoldDB" id="A0AA91PXY5"/>
<protein>
    <recommendedName>
        <fullName evidence="4">glucan endo-1,3-beta-D-glucosidase</fullName>
        <ecNumber evidence="4">3.2.1.39</ecNumber>
    </recommendedName>
    <alternativeName>
        <fullName evidence="14">Endo-1,3-beta-glucanase btgC</fullName>
    </alternativeName>
    <alternativeName>
        <fullName evidence="13">Laminarinase btgC</fullName>
    </alternativeName>
</protein>
<evidence type="ECO:0000256" key="3">
    <source>
        <dbReference type="ARBA" id="ARBA00008773"/>
    </source>
</evidence>
<evidence type="ECO:0000313" key="16">
    <source>
        <dbReference type="EMBL" id="OVF07791.1"/>
    </source>
</evidence>
<evidence type="ECO:0000256" key="13">
    <source>
        <dbReference type="ARBA" id="ARBA00042373"/>
    </source>
</evidence>
<dbReference type="EMBL" id="LYUB02000011">
    <property type="protein sequence ID" value="OVF07791.1"/>
    <property type="molecule type" value="Genomic_DNA"/>
</dbReference>
<evidence type="ECO:0000256" key="4">
    <source>
        <dbReference type="ARBA" id="ARBA00012780"/>
    </source>
</evidence>
<keyword evidence="15" id="KW-0812">Transmembrane</keyword>
<evidence type="ECO:0000313" key="17">
    <source>
        <dbReference type="Proteomes" id="UP000195602"/>
    </source>
</evidence>
<dbReference type="Proteomes" id="UP000195602">
    <property type="component" value="Unassembled WGS sequence"/>
</dbReference>
<name>A0AA91PXY5_CLALS</name>
<comment type="caution">
    <text evidence="16">The sequence shown here is derived from an EMBL/GenBank/DDBJ whole genome shotgun (WGS) entry which is preliminary data.</text>
</comment>
<keyword evidence="9" id="KW-0119">Carbohydrate metabolism</keyword>
<dbReference type="PANTHER" id="PTHR16631:SF17">
    <property type="entry name" value="GLUCAN ENDO-1,3-BETA-GLUCOSIDASE BTGC"/>
    <property type="match status" value="1"/>
</dbReference>
<evidence type="ECO:0000256" key="5">
    <source>
        <dbReference type="ARBA" id="ARBA00022475"/>
    </source>
</evidence>
<sequence>MPDTTIQKENTMSYEYTEDGTLHGSSCSDLQQCSDSSENGERQNVLRTNHNLNISIIEFPSVSHVEEIICNDKGSSVKNNRCTLSPSKTTSTLSTSDAVNNTPYIGGYDNIRIEEGNGQPFAIMAYSQLDAISPLSHSPSLTKNEYSSEAMSSKNKMEKLDSAANKVEEIRRTPKVSRWMIFMMLVAILSLTGCLIPAIYFSIRGSELSFWNHFNALSPYAKVDMAKKLLTRNHQHGTIGVAGIEANNTGFLKGLSYSPSVVQIESCVYTLEQALKDMTMLSQVTNSLRTYGTECNFINIIIEAIDLLDLDMKITLGVWLSKDEKANEARIRETKTLLRNSHPRYFENILMGNEVLFREDLSEERLIECIKDMQMFLKSIGIAVPVGTSEIRSRITPELIAESQVVGINVHPFLTELDPREASRWVVDTLYPDLNIFSGFNTTLIISEIGWPYYEDTPSGAFAAQEFMNAWVCEDSPKLNVHWFYFEAFDQPSVKRVFSGHRKQWVADWGVFAADGKPKKNTVVPNCNL</sequence>
<keyword evidence="6" id="KW-0378">Hydrolase</keyword>
<keyword evidence="8" id="KW-0325">Glycoprotein</keyword>
<reference evidence="16 17" key="1">
    <citation type="submission" date="2017-04" db="EMBL/GenBank/DDBJ databases">
        <title>Draft genome of the yeast Clavispora lusitaniae type strain CBS 6936.</title>
        <authorList>
            <person name="Durrens P."/>
            <person name="Klopp C."/>
            <person name="Biteau N."/>
            <person name="Fitton-Ouhabi V."/>
            <person name="Dementhon K."/>
            <person name="Accoceberry I."/>
            <person name="Sherman D.J."/>
            <person name="Noel T."/>
        </authorList>
    </citation>
    <scope>NUCLEOTIDE SEQUENCE [LARGE SCALE GENOMIC DNA]</scope>
    <source>
        <strain evidence="16 17">CBS 6936</strain>
    </source>
</reference>
<evidence type="ECO:0000256" key="10">
    <source>
        <dbReference type="ARBA" id="ARBA00023316"/>
    </source>
</evidence>
<evidence type="ECO:0000256" key="1">
    <source>
        <dbReference type="ARBA" id="ARBA00000382"/>
    </source>
</evidence>
<comment type="catalytic activity">
    <reaction evidence="1">
        <text>Hydrolysis of (1-&gt;3)-beta-D-glucosidic linkages in (1-&gt;3)-beta-D-glucans.</text>
        <dbReference type="EC" id="3.2.1.39"/>
    </reaction>
</comment>
<dbReference type="GO" id="GO:0009277">
    <property type="term" value="C:fungal-type cell wall"/>
    <property type="evidence" value="ECO:0007669"/>
    <property type="project" value="TreeGrafter"/>
</dbReference>
<evidence type="ECO:0000256" key="12">
    <source>
        <dbReference type="ARBA" id="ARBA00037649"/>
    </source>
</evidence>
<dbReference type="GO" id="GO:0009986">
    <property type="term" value="C:cell surface"/>
    <property type="evidence" value="ECO:0007669"/>
    <property type="project" value="TreeGrafter"/>
</dbReference>
<dbReference type="EC" id="3.2.1.39" evidence="4"/>
<comment type="function">
    <text evidence="12">Glucanases play a role in cell expansion during growth, in cell-cell fusion during mating, and in spore release during sporulation. This enzyme may be involved in beta-glucan degradation. Active on laminarin and lichenan.</text>
</comment>
<dbReference type="Gene3D" id="3.20.20.80">
    <property type="entry name" value="Glycosidases"/>
    <property type="match status" value="1"/>
</dbReference>
<dbReference type="InterPro" id="IPR017853">
    <property type="entry name" value="GH"/>
</dbReference>
<proteinExistence type="inferred from homology"/>
<gene>
    <name evidence="16" type="ORF">A9F13_11g01342</name>
</gene>
<evidence type="ECO:0000256" key="8">
    <source>
        <dbReference type="ARBA" id="ARBA00023180"/>
    </source>
</evidence>